<dbReference type="AlphaFoldDB" id="A0A951QM68"/>
<comment type="caution">
    <text evidence="1">The sequence shown here is derived from an EMBL/GenBank/DDBJ whole genome shotgun (WGS) entry which is preliminary data.</text>
</comment>
<proteinExistence type="predicted"/>
<evidence type="ECO:0000313" key="2">
    <source>
        <dbReference type="Proteomes" id="UP000729701"/>
    </source>
</evidence>
<accession>A0A951QM68</accession>
<dbReference type="EMBL" id="JAHHGZ010000012">
    <property type="protein sequence ID" value="MBW4668421.1"/>
    <property type="molecule type" value="Genomic_DNA"/>
</dbReference>
<name>A0A951QM68_9CYAN</name>
<reference evidence="1" key="2">
    <citation type="journal article" date="2022" name="Microbiol. Resour. Announc.">
        <title>Metagenome Sequencing to Explore Phylogenomics of Terrestrial Cyanobacteria.</title>
        <authorList>
            <person name="Ward R.D."/>
            <person name="Stajich J.E."/>
            <person name="Johansen J.R."/>
            <person name="Huntemann M."/>
            <person name="Clum A."/>
            <person name="Foster B."/>
            <person name="Foster B."/>
            <person name="Roux S."/>
            <person name="Palaniappan K."/>
            <person name="Varghese N."/>
            <person name="Mukherjee S."/>
            <person name="Reddy T.B.K."/>
            <person name="Daum C."/>
            <person name="Copeland A."/>
            <person name="Chen I.A."/>
            <person name="Ivanova N.N."/>
            <person name="Kyrpides N.C."/>
            <person name="Shapiro N."/>
            <person name="Eloe-Fadrosh E.A."/>
            <person name="Pietrasiak N."/>
        </authorList>
    </citation>
    <scope>NUCLEOTIDE SEQUENCE</scope>
    <source>
        <strain evidence="1">GSE-NOS-MK-12-04C</strain>
    </source>
</reference>
<gene>
    <name evidence="1" type="ORF">KME60_13585</name>
</gene>
<protein>
    <submittedName>
        <fullName evidence="1">Uncharacterized protein</fullName>
    </submittedName>
</protein>
<dbReference type="Proteomes" id="UP000729701">
    <property type="component" value="Unassembled WGS sequence"/>
</dbReference>
<evidence type="ECO:0000313" key="1">
    <source>
        <dbReference type="EMBL" id="MBW4668421.1"/>
    </source>
</evidence>
<reference evidence="1" key="1">
    <citation type="submission" date="2021-05" db="EMBL/GenBank/DDBJ databases">
        <authorList>
            <person name="Pietrasiak N."/>
            <person name="Ward R."/>
            <person name="Stajich J.E."/>
            <person name="Kurbessoian T."/>
        </authorList>
    </citation>
    <scope>NUCLEOTIDE SEQUENCE</scope>
    <source>
        <strain evidence="1">GSE-NOS-MK-12-04C</strain>
    </source>
</reference>
<sequence>MAQSTIEAQVCVELEENFQRTQVELSPEFEIDSEKDVDFGELFRLWKGWQFVGSFYKALDGKWIVQSVKAEVSGKFSTDAQAILILIAIFENPELQSA</sequence>
<organism evidence="1 2">
    <name type="scientific">Cyanomargarita calcarea GSE-NOS-MK-12-04C</name>
    <dbReference type="NCBI Taxonomy" id="2839659"/>
    <lineage>
        <taxon>Bacteria</taxon>
        <taxon>Bacillati</taxon>
        <taxon>Cyanobacteriota</taxon>
        <taxon>Cyanophyceae</taxon>
        <taxon>Nostocales</taxon>
        <taxon>Cyanomargaritaceae</taxon>
        <taxon>Cyanomargarita</taxon>
    </lineage>
</organism>